<feature type="domain" description="Signal transduction histidine kinase subgroup 3 dimerisation and phosphoacceptor" evidence="11">
    <location>
        <begin position="184"/>
        <end position="248"/>
    </location>
</feature>
<dbReference type="InterPro" id="IPR003594">
    <property type="entry name" value="HATPase_dom"/>
</dbReference>
<feature type="transmembrane region" description="Helical" evidence="9">
    <location>
        <begin position="77"/>
        <end position="105"/>
    </location>
</feature>
<dbReference type="AlphaFoldDB" id="A0A840NK58"/>
<evidence type="ECO:0000256" key="5">
    <source>
        <dbReference type="ARBA" id="ARBA00022741"/>
    </source>
</evidence>
<dbReference type="InterPro" id="IPR036890">
    <property type="entry name" value="HATPase_C_sf"/>
</dbReference>
<dbReference type="Pfam" id="PF23539">
    <property type="entry name" value="DUF7134"/>
    <property type="match status" value="1"/>
</dbReference>
<dbReference type="SUPFAM" id="SSF55874">
    <property type="entry name" value="ATPase domain of HSP90 chaperone/DNA topoisomerase II/histidine kinase"/>
    <property type="match status" value="1"/>
</dbReference>
<comment type="caution">
    <text evidence="13">The sequence shown here is derived from an EMBL/GenBank/DDBJ whole genome shotgun (WGS) entry which is preliminary data.</text>
</comment>
<dbReference type="PANTHER" id="PTHR24421">
    <property type="entry name" value="NITRATE/NITRITE SENSOR PROTEIN NARX-RELATED"/>
    <property type="match status" value="1"/>
</dbReference>
<dbReference type="Proteomes" id="UP000580474">
    <property type="component" value="Unassembled WGS sequence"/>
</dbReference>
<evidence type="ECO:0000259" key="12">
    <source>
        <dbReference type="Pfam" id="PF23539"/>
    </source>
</evidence>
<evidence type="ECO:0000259" key="10">
    <source>
        <dbReference type="Pfam" id="PF02518"/>
    </source>
</evidence>
<dbReference type="CDD" id="cd16917">
    <property type="entry name" value="HATPase_UhpB-NarQ-NarX-like"/>
    <property type="match status" value="1"/>
</dbReference>
<dbReference type="Pfam" id="PF07730">
    <property type="entry name" value="HisKA_3"/>
    <property type="match status" value="1"/>
</dbReference>
<evidence type="ECO:0000256" key="1">
    <source>
        <dbReference type="ARBA" id="ARBA00000085"/>
    </source>
</evidence>
<dbReference type="GO" id="GO:0000155">
    <property type="term" value="F:phosphorelay sensor kinase activity"/>
    <property type="evidence" value="ECO:0007669"/>
    <property type="project" value="InterPro"/>
</dbReference>
<evidence type="ECO:0000313" key="13">
    <source>
        <dbReference type="EMBL" id="MBB5071954.1"/>
    </source>
</evidence>
<dbReference type="PANTHER" id="PTHR24421:SF10">
    <property type="entry name" value="NITRATE_NITRITE SENSOR PROTEIN NARQ"/>
    <property type="match status" value="1"/>
</dbReference>
<feature type="domain" description="DUF7134" evidence="12">
    <location>
        <begin position="8"/>
        <end position="164"/>
    </location>
</feature>
<dbReference type="Pfam" id="PF02518">
    <property type="entry name" value="HATPase_c"/>
    <property type="match status" value="1"/>
</dbReference>
<keyword evidence="9" id="KW-1133">Transmembrane helix</keyword>
<sequence length="380" mass="40548">MIKVRRVRAWWHRQPVVARDFPLALLLIVASLLPMFRGQETQVGNLPGRPFDAVAAVALALECWPLAWRRRWPGASLALVVLGFLIAEVGSYHMVAGTALTFSLISAGVHLDHHRRTACVVLTATYLGLVAVLVRLGAPEPPSGYVLFYVLAVIAWSIGAWVRSTRALEAERRHRVAVETRAAERARIARELHDVVTHHVTAMVVQAEAARYLTAAPERLDQTLTTVTDTGRSAITDLRHLLDVLHPDHDAGSPHVGKIRALVEQTRRAGQPVEFTEEGEAATGSADVVAYRVVQESLTNALKHARGSRTSVRVRHGAGEIAVQVSTDGSGALPGNPGGSGRGLAGLRDRVDVLGGDFSAGASAGGGFVVQARIPGGAAS</sequence>
<keyword evidence="7" id="KW-0067">ATP-binding</keyword>
<dbReference type="GO" id="GO:0046983">
    <property type="term" value="F:protein dimerization activity"/>
    <property type="evidence" value="ECO:0007669"/>
    <property type="project" value="InterPro"/>
</dbReference>
<accession>A0A840NK58</accession>
<keyword evidence="9" id="KW-0472">Membrane</keyword>
<keyword evidence="8" id="KW-0902">Two-component regulatory system</keyword>
<evidence type="ECO:0000256" key="9">
    <source>
        <dbReference type="SAM" id="Phobius"/>
    </source>
</evidence>
<dbReference type="Gene3D" id="1.20.5.1930">
    <property type="match status" value="1"/>
</dbReference>
<feature type="transmembrane region" description="Helical" evidence="9">
    <location>
        <begin position="144"/>
        <end position="162"/>
    </location>
</feature>
<evidence type="ECO:0000256" key="3">
    <source>
        <dbReference type="ARBA" id="ARBA00022553"/>
    </source>
</evidence>
<keyword evidence="14" id="KW-1185">Reference proteome</keyword>
<keyword evidence="4" id="KW-0808">Transferase</keyword>
<dbReference type="Gene3D" id="3.30.565.10">
    <property type="entry name" value="Histidine kinase-like ATPase, C-terminal domain"/>
    <property type="match status" value="1"/>
</dbReference>
<dbReference type="GO" id="GO:0016020">
    <property type="term" value="C:membrane"/>
    <property type="evidence" value="ECO:0007669"/>
    <property type="project" value="InterPro"/>
</dbReference>
<evidence type="ECO:0000259" key="11">
    <source>
        <dbReference type="Pfam" id="PF07730"/>
    </source>
</evidence>
<dbReference type="RefSeq" id="WP_184482893.1">
    <property type="nucleotide sequence ID" value="NZ_JACHIV010000001.1"/>
</dbReference>
<keyword evidence="5" id="KW-0547">Nucleotide-binding</keyword>
<proteinExistence type="predicted"/>
<dbReference type="EMBL" id="JACHIV010000001">
    <property type="protein sequence ID" value="MBB5071954.1"/>
    <property type="molecule type" value="Genomic_DNA"/>
</dbReference>
<comment type="catalytic activity">
    <reaction evidence="1">
        <text>ATP + protein L-histidine = ADP + protein N-phospho-L-histidine.</text>
        <dbReference type="EC" id="2.7.13.3"/>
    </reaction>
</comment>
<gene>
    <name evidence="13" type="ORF">BJ969_005042</name>
</gene>
<dbReference type="InterPro" id="IPR055558">
    <property type="entry name" value="DUF7134"/>
</dbReference>
<dbReference type="InterPro" id="IPR011712">
    <property type="entry name" value="Sig_transdc_His_kin_sub3_dim/P"/>
</dbReference>
<dbReference type="EC" id="2.7.13.3" evidence="2"/>
<evidence type="ECO:0000256" key="4">
    <source>
        <dbReference type="ARBA" id="ARBA00022679"/>
    </source>
</evidence>
<evidence type="ECO:0000256" key="7">
    <source>
        <dbReference type="ARBA" id="ARBA00022840"/>
    </source>
</evidence>
<feature type="transmembrane region" description="Helical" evidence="9">
    <location>
        <begin position="117"/>
        <end position="138"/>
    </location>
</feature>
<evidence type="ECO:0000313" key="14">
    <source>
        <dbReference type="Proteomes" id="UP000580474"/>
    </source>
</evidence>
<dbReference type="InterPro" id="IPR050482">
    <property type="entry name" value="Sensor_HK_TwoCompSys"/>
</dbReference>
<keyword evidence="6 13" id="KW-0418">Kinase</keyword>
<evidence type="ECO:0000256" key="2">
    <source>
        <dbReference type="ARBA" id="ARBA00012438"/>
    </source>
</evidence>
<keyword evidence="9" id="KW-0812">Transmembrane</keyword>
<feature type="domain" description="Histidine kinase/HSP90-like ATPase" evidence="10">
    <location>
        <begin position="291"/>
        <end position="375"/>
    </location>
</feature>
<name>A0A840NK58_9PSEU</name>
<protein>
    <recommendedName>
        <fullName evidence="2">histidine kinase</fullName>
        <ecNumber evidence="2">2.7.13.3</ecNumber>
    </recommendedName>
</protein>
<evidence type="ECO:0000256" key="8">
    <source>
        <dbReference type="ARBA" id="ARBA00023012"/>
    </source>
</evidence>
<organism evidence="13 14">
    <name type="scientific">Saccharopolyspora gloriosae</name>
    <dbReference type="NCBI Taxonomy" id="455344"/>
    <lineage>
        <taxon>Bacteria</taxon>
        <taxon>Bacillati</taxon>
        <taxon>Actinomycetota</taxon>
        <taxon>Actinomycetes</taxon>
        <taxon>Pseudonocardiales</taxon>
        <taxon>Pseudonocardiaceae</taxon>
        <taxon>Saccharopolyspora</taxon>
    </lineage>
</organism>
<keyword evidence="3" id="KW-0597">Phosphoprotein</keyword>
<evidence type="ECO:0000256" key="6">
    <source>
        <dbReference type="ARBA" id="ARBA00022777"/>
    </source>
</evidence>
<dbReference type="GO" id="GO:0005524">
    <property type="term" value="F:ATP binding"/>
    <property type="evidence" value="ECO:0007669"/>
    <property type="project" value="UniProtKB-KW"/>
</dbReference>
<reference evidence="13 14" key="1">
    <citation type="submission" date="2020-08" db="EMBL/GenBank/DDBJ databases">
        <title>Sequencing the genomes of 1000 actinobacteria strains.</title>
        <authorList>
            <person name="Klenk H.-P."/>
        </authorList>
    </citation>
    <scope>NUCLEOTIDE SEQUENCE [LARGE SCALE GENOMIC DNA]</scope>
    <source>
        <strain evidence="13 14">DSM 45582</strain>
    </source>
</reference>